<dbReference type="OrthoDB" id="10491163at2759"/>
<evidence type="ECO:0000313" key="4">
    <source>
        <dbReference type="Proteomes" id="UP001152797"/>
    </source>
</evidence>
<dbReference type="AlphaFoldDB" id="A0A9P1GAJ8"/>
<name>A0A9P1GAJ8_9DINO</name>
<dbReference type="EMBL" id="CAMXCT010003780">
    <property type="protein sequence ID" value="CAI4006235.1"/>
    <property type="molecule type" value="Genomic_DNA"/>
</dbReference>
<organism evidence="2">
    <name type="scientific">Cladocopium goreaui</name>
    <dbReference type="NCBI Taxonomy" id="2562237"/>
    <lineage>
        <taxon>Eukaryota</taxon>
        <taxon>Sar</taxon>
        <taxon>Alveolata</taxon>
        <taxon>Dinophyceae</taxon>
        <taxon>Suessiales</taxon>
        <taxon>Symbiodiniaceae</taxon>
        <taxon>Cladocopium</taxon>
    </lineage>
</organism>
<reference evidence="3" key="2">
    <citation type="submission" date="2024-04" db="EMBL/GenBank/DDBJ databases">
        <authorList>
            <person name="Chen Y."/>
            <person name="Shah S."/>
            <person name="Dougan E. K."/>
            <person name="Thang M."/>
            <person name="Chan C."/>
        </authorList>
    </citation>
    <scope>NUCLEOTIDE SEQUENCE [LARGE SCALE GENOMIC DNA]</scope>
</reference>
<protein>
    <submittedName>
        <fullName evidence="2">Uncharacterized protein</fullName>
    </submittedName>
</protein>
<accession>A0A9P1GAJ8</accession>
<dbReference type="Proteomes" id="UP001152797">
    <property type="component" value="Unassembled WGS sequence"/>
</dbReference>
<evidence type="ECO:0000313" key="3">
    <source>
        <dbReference type="EMBL" id="CAL1159610.1"/>
    </source>
</evidence>
<proteinExistence type="predicted"/>
<reference evidence="2" key="1">
    <citation type="submission" date="2022-10" db="EMBL/GenBank/DDBJ databases">
        <authorList>
            <person name="Chen Y."/>
            <person name="Dougan E. K."/>
            <person name="Chan C."/>
            <person name="Rhodes N."/>
            <person name="Thang M."/>
        </authorList>
    </citation>
    <scope>NUCLEOTIDE SEQUENCE</scope>
</reference>
<evidence type="ECO:0000256" key="1">
    <source>
        <dbReference type="SAM" id="MobiDB-lite"/>
    </source>
</evidence>
<sequence>MGLPEDLRQPAPAPLDKQVGMDMMECHPKDAVRRFFNRYTAKPATSSDYFYQVQKADGGKICELHTPSFYSRVFQGTVCKTIKDAETSAAEKFCQDPDVQAAAVKLPPNMKACRRSAGSGASKRQWQAREDHGDVATKRQRAEKLLSDFKG</sequence>
<feature type="compositionally biased region" description="Basic and acidic residues" evidence="1">
    <location>
        <begin position="127"/>
        <end position="140"/>
    </location>
</feature>
<gene>
    <name evidence="2" type="ORF">C1SCF055_LOCUS31892</name>
</gene>
<dbReference type="EMBL" id="CAMXCT030003780">
    <property type="protein sequence ID" value="CAL4793547.1"/>
    <property type="molecule type" value="Genomic_DNA"/>
</dbReference>
<evidence type="ECO:0000313" key="2">
    <source>
        <dbReference type="EMBL" id="CAI4006235.1"/>
    </source>
</evidence>
<feature type="region of interest" description="Disordered" evidence="1">
    <location>
        <begin position="113"/>
        <end position="140"/>
    </location>
</feature>
<dbReference type="EMBL" id="CAMXCT020003780">
    <property type="protein sequence ID" value="CAL1159610.1"/>
    <property type="molecule type" value="Genomic_DNA"/>
</dbReference>
<keyword evidence="4" id="KW-1185">Reference proteome</keyword>
<comment type="caution">
    <text evidence="2">The sequence shown here is derived from an EMBL/GenBank/DDBJ whole genome shotgun (WGS) entry which is preliminary data.</text>
</comment>